<name>A0ABV6NH05_9BACI</name>
<feature type="chain" id="PRO_5046712352" evidence="1">
    <location>
        <begin position="22"/>
        <end position="43"/>
    </location>
</feature>
<feature type="signal peptide" evidence="1">
    <location>
        <begin position="1"/>
        <end position="21"/>
    </location>
</feature>
<evidence type="ECO:0000313" key="2">
    <source>
        <dbReference type="EMBL" id="MFC0559941.1"/>
    </source>
</evidence>
<dbReference type="EMBL" id="JBHLTR010000017">
    <property type="protein sequence ID" value="MFC0559941.1"/>
    <property type="molecule type" value="Genomic_DNA"/>
</dbReference>
<organism evidence="2 3">
    <name type="scientific">Halalkalibacter alkalisediminis</name>
    <dbReference type="NCBI Taxonomy" id="935616"/>
    <lineage>
        <taxon>Bacteria</taxon>
        <taxon>Bacillati</taxon>
        <taxon>Bacillota</taxon>
        <taxon>Bacilli</taxon>
        <taxon>Bacillales</taxon>
        <taxon>Bacillaceae</taxon>
        <taxon>Halalkalibacter</taxon>
    </lineage>
</organism>
<gene>
    <name evidence="2" type="ORF">ACFFH4_12850</name>
</gene>
<reference evidence="2 3" key="1">
    <citation type="submission" date="2024-09" db="EMBL/GenBank/DDBJ databases">
        <authorList>
            <person name="Sun Q."/>
            <person name="Mori K."/>
        </authorList>
    </citation>
    <scope>NUCLEOTIDE SEQUENCE [LARGE SCALE GENOMIC DNA]</scope>
    <source>
        <strain evidence="2 3">NCAIM B.02301</strain>
    </source>
</reference>
<dbReference type="RefSeq" id="WP_273840727.1">
    <property type="nucleotide sequence ID" value="NZ_JAQQWT010000002.1"/>
</dbReference>
<keyword evidence="1" id="KW-0732">Signal</keyword>
<keyword evidence="3" id="KW-1185">Reference proteome</keyword>
<dbReference type="Proteomes" id="UP001589833">
    <property type="component" value="Unassembled WGS sequence"/>
</dbReference>
<comment type="caution">
    <text evidence="2">The sequence shown here is derived from an EMBL/GenBank/DDBJ whole genome shotgun (WGS) entry which is preliminary data.</text>
</comment>
<accession>A0ABV6NH05</accession>
<evidence type="ECO:0000256" key="1">
    <source>
        <dbReference type="SAM" id="SignalP"/>
    </source>
</evidence>
<protein>
    <submittedName>
        <fullName evidence="2">Uncharacterized protein</fullName>
    </submittedName>
</protein>
<proteinExistence type="predicted"/>
<evidence type="ECO:0000313" key="3">
    <source>
        <dbReference type="Proteomes" id="UP001589833"/>
    </source>
</evidence>
<sequence>MNAKTTSSLILSTAMFGTVLAMPLNDSHVEASTKPISSKKNFK</sequence>